<dbReference type="PANTHER" id="PTHR13774:SF39">
    <property type="entry name" value="BIOSYNTHESIS PROTEIN, PUTATIVE-RELATED"/>
    <property type="match status" value="1"/>
</dbReference>
<dbReference type="PANTHER" id="PTHR13774">
    <property type="entry name" value="PHENAZINE BIOSYNTHESIS PROTEIN"/>
    <property type="match status" value="1"/>
</dbReference>
<accession>A0A3B0T4D7</accession>
<dbReference type="PIRSF" id="PIRSF016184">
    <property type="entry name" value="PhzC_PhzF"/>
    <property type="match status" value="1"/>
</dbReference>
<sequence length="290" mass="30344">MNSPLHVAAFTSDPAGGNMAGVVFGEHGTPAEMMATAAEVGYSETAFLAATDDPSVWLTRYFAPETEVDFCGHATIGAGGVLGGRYGPGRYTLQTNIGEIPVDVSVDDVGDVRVTLTSIPPTEVPLTDEAFAAALVALGYLPDDLDDAFPPAVFNAGVNHLMVPLKNRGVLASLDYDFAALKVLTEAENWTTVNCFVRTGHDEYHARNPFPIGGIVEDPATGAAAAAFGGYLAHHNFVDVPGAVQVFQGYDMDSPSQIAVDIPGDAESGIRVSGSAVVLAEPFERQPTSE</sequence>
<organism evidence="2">
    <name type="scientific">hydrothermal vent metagenome</name>
    <dbReference type="NCBI Taxonomy" id="652676"/>
    <lineage>
        <taxon>unclassified sequences</taxon>
        <taxon>metagenomes</taxon>
        <taxon>ecological metagenomes</taxon>
    </lineage>
</organism>
<proteinExistence type="predicted"/>
<keyword evidence="1" id="KW-0413">Isomerase</keyword>
<evidence type="ECO:0000313" key="2">
    <source>
        <dbReference type="EMBL" id="VAW09282.1"/>
    </source>
</evidence>
<gene>
    <name evidence="2" type="ORF">MNBD_ACTINO02-205</name>
</gene>
<dbReference type="SUPFAM" id="SSF54506">
    <property type="entry name" value="Diaminopimelate epimerase-like"/>
    <property type="match status" value="1"/>
</dbReference>
<evidence type="ECO:0000256" key="1">
    <source>
        <dbReference type="ARBA" id="ARBA00023235"/>
    </source>
</evidence>
<dbReference type="GO" id="GO:0016853">
    <property type="term" value="F:isomerase activity"/>
    <property type="evidence" value="ECO:0007669"/>
    <property type="project" value="UniProtKB-KW"/>
</dbReference>
<dbReference type="NCBIfam" id="TIGR00654">
    <property type="entry name" value="PhzF_family"/>
    <property type="match status" value="1"/>
</dbReference>
<name>A0A3B0T4D7_9ZZZZ</name>
<dbReference type="InterPro" id="IPR003719">
    <property type="entry name" value="Phenazine_PhzF-like"/>
</dbReference>
<reference evidence="2" key="1">
    <citation type="submission" date="2018-06" db="EMBL/GenBank/DDBJ databases">
        <authorList>
            <person name="Zhirakovskaya E."/>
        </authorList>
    </citation>
    <scope>NUCLEOTIDE SEQUENCE</scope>
</reference>
<dbReference type="EMBL" id="UOEK01000547">
    <property type="protein sequence ID" value="VAW09282.1"/>
    <property type="molecule type" value="Genomic_DNA"/>
</dbReference>
<dbReference type="Pfam" id="PF02567">
    <property type="entry name" value="PhzC-PhzF"/>
    <property type="match status" value="1"/>
</dbReference>
<dbReference type="Gene3D" id="3.10.310.10">
    <property type="entry name" value="Diaminopimelate Epimerase, Chain A, domain 1"/>
    <property type="match status" value="2"/>
</dbReference>
<protein>
    <submittedName>
        <fullName evidence="2">Phenazine biosynthesis protein PhzF like</fullName>
    </submittedName>
</protein>
<dbReference type="GO" id="GO:0005737">
    <property type="term" value="C:cytoplasm"/>
    <property type="evidence" value="ECO:0007669"/>
    <property type="project" value="TreeGrafter"/>
</dbReference>
<dbReference type="AlphaFoldDB" id="A0A3B0T4D7"/>